<keyword evidence="5 9" id="KW-0798">TonB box</keyword>
<dbReference type="InterPro" id="IPR039426">
    <property type="entry name" value="TonB-dep_rcpt-like"/>
</dbReference>
<dbReference type="GO" id="GO:0009279">
    <property type="term" value="C:cell outer membrane"/>
    <property type="evidence" value="ECO:0007669"/>
    <property type="project" value="UniProtKB-SubCell"/>
</dbReference>
<feature type="signal peptide" evidence="10">
    <location>
        <begin position="1"/>
        <end position="21"/>
    </location>
</feature>
<name>A0A1K1PQX5_9FLAO</name>
<evidence type="ECO:0000256" key="5">
    <source>
        <dbReference type="ARBA" id="ARBA00023077"/>
    </source>
</evidence>
<keyword evidence="10" id="KW-0732">Signal</keyword>
<feature type="domain" description="TonB-dependent receptor-like beta-barrel" evidence="11">
    <location>
        <begin position="514"/>
        <end position="987"/>
    </location>
</feature>
<evidence type="ECO:0000313" key="13">
    <source>
        <dbReference type="EMBL" id="SFW50096.1"/>
    </source>
</evidence>
<accession>A0A1K1PQX5</accession>
<evidence type="ECO:0000256" key="1">
    <source>
        <dbReference type="ARBA" id="ARBA00004571"/>
    </source>
</evidence>
<dbReference type="InterPro" id="IPR000531">
    <property type="entry name" value="Beta-barrel_TonB"/>
</dbReference>
<comment type="subcellular location">
    <subcellularLocation>
        <location evidence="1 8">Cell outer membrane</location>
        <topology evidence="1 8">Multi-pass membrane protein</topology>
    </subcellularLocation>
</comment>
<dbReference type="STRING" id="1150368.SAMN02927921_01966"/>
<dbReference type="InterPro" id="IPR012910">
    <property type="entry name" value="Plug_dom"/>
</dbReference>
<dbReference type="SUPFAM" id="SSF56935">
    <property type="entry name" value="Porins"/>
    <property type="match status" value="1"/>
</dbReference>
<keyword evidence="2 8" id="KW-0813">Transport</keyword>
<dbReference type="InterPro" id="IPR008969">
    <property type="entry name" value="CarboxyPept-like_regulatory"/>
</dbReference>
<dbReference type="InterPro" id="IPR023997">
    <property type="entry name" value="TonB-dep_OMP_SusC/RagA_CS"/>
</dbReference>
<dbReference type="AlphaFoldDB" id="A0A1K1PQX5"/>
<dbReference type="InterPro" id="IPR023996">
    <property type="entry name" value="TonB-dep_OMP_SusC/RagA"/>
</dbReference>
<evidence type="ECO:0000256" key="6">
    <source>
        <dbReference type="ARBA" id="ARBA00023136"/>
    </source>
</evidence>
<dbReference type="Pfam" id="PF07715">
    <property type="entry name" value="Plug"/>
    <property type="match status" value="1"/>
</dbReference>
<protein>
    <submittedName>
        <fullName evidence="13">TonB-linked outer membrane protein, SusC/RagA family</fullName>
    </submittedName>
</protein>
<evidence type="ECO:0000256" key="10">
    <source>
        <dbReference type="SAM" id="SignalP"/>
    </source>
</evidence>
<feature type="chain" id="PRO_5012046500" evidence="10">
    <location>
        <begin position="22"/>
        <end position="1039"/>
    </location>
</feature>
<reference evidence="13 14" key="1">
    <citation type="submission" date="2016-11" db="EMBL/GenBank/DDBJ databases">
        <authorList>
            <person name="Jaros S."/>
            <person name="Januszkiewicz K."/>
            <person name="Wedrychowicz H."/>
        </authorList>
    </citation>
    <scope>NUCLEOTIDE SEQUENCE [LARGE SCALE GENOMIC DNA]</scope>
    <source>
        <strain evidence="13 14">CGMCC 1.12145</strain>
    </source>
</reference>
<sequence length="1039" mass="116153">MKVKLCWLICYIALIPAGVFAQDAITGTVMDADNQPLPGANILVEGTNRYAVTDFDGNFSIEASSGEVLQISYVGFRTRNVTIGNEQTLTVMLEEDTSELDEVVVVGYGVQKKSDITGAVASVKAEDIVKQPALTAVQSIQGKVAGVNIVSSDAPGSTPTVMVRGIGTAEGGREPFYVVDGQPTQDIRSINPSDIESIDFLKGASYANIYGIRAANGVILITTKKGKKGKAKINVDSFYGVRSTLNRVDMANASQYITYFNEESASLGGFMLSEDQQFNTDWYDELLQLGSISSNSLSISGAGEAIDYFFSYNFYEEEGILKDNKYSRGTIRNNNTYHLFDDKFRITQNINITYTNEAPKPFSAFNNAYRQSPLVPVYYDNGRFGQSFVNQTTGVVGYRSQAGESVGRLYPHGNPVADVYYQDQDINTTTLQGQITAELDITDKITATGRFGATKFYSKNNNYNPIRERWLNADPRRTLEQFEAGRVPDEEDGTISTEFANNSYRVIDEEFFRWNLEGFVTYNDSFDKHNLSATLGLSRENYGGREKMEALAYDVYEEKRLRSLGRRTSAFFDNTVEQEFNQSTNLQSYFARVEYDFDKKYFVRAVLRRDGTSDFITGDNYFENFPAVSLGWTISKESFLEKVSFLNHLKLFAGWGKLGNANVPINIQQIKTNAGSGNQNYVFGPTQSLIFGSSFGSPVVPLRWEVTEEWEAGFDFELFDRRLTGTLDYYNRKNTNTIVLVKNILNSAAEDDFRAHAAEVTNTGFEALLSWRDNISDDFSYNLSVNFSTNKNRVQNVPTGYDGATGGSLSNGQITKRLKDGEPLFAWWMYEADGIWQNQEEIDNNPSVGGAAPGHLRYKDQNGDGVIDDRDKKYFGSYIPTFNYGVNIGIQYKKFDLSIDGFGLGGNKVYNGLANTRLGGENVTAETFKNRWTGEGSTNSHPGAYRDALPSSYWLEDGDFFRINNITVGYAFEDLSFFNRVRFYVTAQNPFMFTRYSGFTPELNRSGDNEYGNPVGTTGMELSAYPTTRTFIFGVNLQL</sequence>
<dbReference type="EMBL" id="FPJE01000009">
    <property type="protein sequence ID" value="SFW50096.1"/>
    <property type="molecule type" value="Genomic_DNA"/>
</dbReference>
<evidence type="ECO:0000256" key="4">
    <source>
        <dbReference type="ARBA" id="ARBA00022692"/>
    </source>
</evidence>
<dbReference type="NCBIfam" id="TIGR04057">
    <property type="entry name" value="SusC_RagA_signa"/>
    <property type="match status" value="1"/>
</dbReference>
<evidence type="ECO:0000256" key="8">
    <source>
        <dbReference type="PROSITE-ProRule" id="PRU01360"/>
    </source>
</evidence>
<feature type="domain" description="TonB-dependent receptor plug" evidence="12">
    <location>
        <begin position="113"/>
        <end position="218"/>
    </location>
</feature>
<dbReference type="RefSeq" id="WP_072317191.1">
    <property type="nucleotide sequence ID" value="NZ_FPJE01000009.1"/>
</dbReference>
<dbReference type="SUPFAM" id="SSF49464">
    <property type="entry name" value="Carboxypeptidase regulatory domain-like"/>
    <property type="match status" value="1"/>
</dbReference>
<dbReference type="OrthoDB" id="9768177at2"/>
<dbReference type="Gene3D" id="2.60.40.1120">
    <property type="entry name" value="Carboxypeptidase-like, regulatory domain"/>
    <property type="match status" value="1"/>
</dbReference>
<gene>
    <name evidence="13" type="ORF">SAMN02927921_01966</name>
</gene>
<keyword evidence="7 8" id="KW-0998">Cell outer membrane</keyword>
<evidence type="ECO:0000313" key="14">
    <source>
        <dbReference type="Proteomes" id="UP000182248"/>
    </source>
</evidence>
<keyword evidence="14" id="KW-1185">Reference proteome</keyword>
<organism evidence="13 14">
    <name type="scientific">Sinomicrobium oceani</name>
    <dbReference type="NCBI Taxonomy" id="1150368"/>
    <lineage>
        <taxon>Bacteria</taxon>
        <taxon>Pseudomonadati</taxon>
        <taxon>Bacteroidota</taxon>
        <taxon>Flavobacteriia</taxon>
        <taxon>Flavobacteriales</taxon>
        <taxon>Flavobacteriaceae</taxon>
        <taxon>Sinomicrobium</taxon>
    </lineage>
</organism>
<evidence type="ECO:0000256" key="9">
    <source>
        <dbReference type="RuleBase" id="RU003357"/>
    </source>
</evidence>
<proteinExistence type="inferred from homology"/>
<dbReference type="InterPro" id="IPR036942">
    <property type="entry name" value="Beta-barrel_TonB_sf"/>
</dbReference>
<dbReference type="Proteomes" id="UP000182248">
    <property type="component" value="Unassembled WGS sequence"/>
</dbReference>
<keyword evidence="4 8" id="KW-0812">Transmembrane</keyword>
<dbReference type="Gene3D" id="2.170.130.10">
    <property type="entry name" value="TonB-dependent receptor, plug domain"/>
    <property type="match status" value="1"/>
</dbReference>
<comment type="similarity">
    <text evidence="8 9">Belongs to the TonB-dependent receptor family.</text>
</comment>
<keyword evidence="6 8" id="KW-0472">Membrane</keyword>
<dbReference type="PROSITE" id="PS52016">
    <property type="entry name" value="TONB_DEPENDENT_REC_3"/>
    <property type="match status" value="1"/>
</dbReference>
<evidence type="ECO:0000256" key="2">
    <source>
        <dbReference type="ARBA" id="ARBA00022448"/>
    </source>
</evidence>
<dbReference type="Gene3D" id="2.40.170.20">
    <property type="entry name" value="TonB-dependent receptor, beta-barrel domain"/>
    <property type="match status" value="1"/>
</dbReference>
<evidence type="ECO:0000259" key="11">
    <source>
        <dbReference type="Pfam" id="PF00593"/>
    </source>
</evidence>
<evidence type="ECO:0000256" key="3">
    <source>
        <dbReference type="ARBA" id="ARBA00022452"/>
    </source>
</evidence>
<evidence type="ECO:0000256" key="7">
    <source>
        <dbReference type="ARBA" id="ARBA00023237"/>
    </source>
</evidence>
<dbReference type="Pfam" id="PF00593">
    <property type="entry name" value="TonB_dep_Rec_b-barrel"/>
    <property type="match status" value="1"/>
</dbReference>
<evidence type="ECO:0000259" key="12">
    <source>
        <dbReference type="Pfam" id="PF07715"/>
    </source>
</evidence>
<dbReference type="NCBIfam" id="TIGR04056">
    <property type="entry name" value="OMP_RagA_SusC"/>
    <property type="match status" value="1"/>
</dbReference>
<dbReference type="Pfam" id="PF13715">
    <property type="entry name" value="CarbopepD_reg_2"/>
    <property type="match status" value="1"/>
</dbReference>
<dbReference type="InterPro" id="IPR037066">
    <property type="entry name" value="Plug_dom_sf"/>
</dbReference>
<keyword evidence="3 8" id="KW-1134">Transmembrane beta strand</keyword>